<gene>
    <name evidence="2" type="ORF">Ari01nite_03920</name>
</gene>
<dbReference type="EMBL" id="BOMV01000004">
    <property type="protein sequence ID" value="GIE92927.1"/>
    <property type="molecule type" value="Genomic_DNA"/>
</dbReference>
<name>A0A919JT84_9ACTN</name>
<keyword evidence="1" id="KW-0732">Signal</keyword>
<proteinExistence type="predicted"/>
<dbReference type="AlphaFoldDB" id="A0A919JT84"/>
<dbReference type="RefSeq" id="WP_203778775.1">
    <property type="nucleotide sequence ID" value="NZ_BOMV01000004.1"/>
</dbReference>
<comment type="caution">
    <text evidence="2">The sequence shown here is derived from an EMBL/GenBank/DDBJ whole genome shotgun (WGS) entry which is preliminary data.</text>
</comment>
<keyword evidence="3" id="KW-1185">Reference proteome</keyword>
<evidence type="ECO:0000256" key="1">
    <source>
        <dbReference type="SAM" id="SignalP"/>
    </source>
</evidence>
<evidence type="ECO:0000313" key="2">
    <source>
        <dbReference type="EMBL" id="GIE92927.1"/>
    </source>
</evidence>
<feature type="signal peptide" evidence="1">
    <location>
        <begin position="1"/>
        <end position="36"/>
    </location>
</feature>
<reference evidence="2" key="1">
    <citation type="submission" date="2021-01" db="EMBL/GenBank/DDBJ databases">
        <title>Whole genome shotgun sequence of Actinoplanes rishiriensis NBRC 108556.</title>
        <authorList>
            <person name="Komaki H."/>
            <person name="Tamura T."/>
        </authorList>
    </citation>
    <scope>NUCLEOTIDE SEQUENCE</scope>
    <source>
        <strain evidence="2">NBRC 108556</strain>
    </source>
</reference>
<sequence length="611" mass="61128">MRKSRNRNGARLLTGGALATATAAAAVFVAPAAALAATNVTLTPTPSVIGTQGGTSVGLAGTGAFLTSTTYTARLIGGTGPTCAAQPAAVNPSATNPVYNAGTLTRVGDNAATLVTAPVPAGAYKLCTYGLDPDGIDAGSDPDLVSSGLTSGVLTAVPFAPLSAVTGTTAGGNQITMVQTNFIGTNAAVGTIFTTTGTCPEKYTSSGNITATSTKTNVNTATITVPTTLTSGTGYTVCVYNGVANNTSVLLGKGHATYSTYATTLPSATLTPSAGSSGGGNFITVALPLNTLAGPSPIVLFTRNSCPATDPVGTPTDPFEGTVTKISSGKVAVEVPAEVEVVAHAATSPWLACIYGADEGAIVAQPALYTVAPVLEVADAETTTGAGPAQGGTTVTFTDLEGIPTSEGATLKASLGGSPLNNVKALNDTSITGVTTPHAPGPVTLSITTAAGTKTTAVDLVTPLFTYEYGITVTPNLLPFDENTTIDIMGAGFTGLTFGALATDKDAADAHIMLTDNVWTSQDFSVDLDVEAESAVSECEDVLPIGDDELICTMVLEDSFDVGVGDFSLTGDPVPAGVYTVTVVNTSDDLNEDDYNYSVVSSGSTVTVATF</sequence>
<feature type="chain" id="PRO_5037437883" evidence="1">
    <location>
        <begin position="37"/>
        <end position="611"/>
    </location>
</feature>
<dbReference type="Proteomes" id="UP000636960">
    <property type="component" value="Unassembled WGS sequence"/>
</dbReference>
<evidence type="ECO:0000313" key="3">
    <source>
        <dbReference type="Proteomes" id="UP000636960"/>
    </source>
</evidence>
<accession>A0A919JT84</accession>
<protein>
    <submittedName>
        <fullName evidence="2">Uncharacterized protein</fullName>
    </submittedName>
</protein>
<organism evidence="2 3">
    <name type="scientific">Paractinoplanes rishiriensis</name>
    <dbReference type="NCBI Taxonomy" id="1050105"/>
    <lineage>
        <taxon>Bacteria</taxon>
        <taxon>Bacillati</taxon>
        <taxon>Actinomycetota</taxon>
        <taxon>Actinomycetes</taxon>
        <taxon>Micromonosporales</taxon>
        <taxon>Micromonosporaceae</taxon>
        <taxon>Paractinoplanes</taxon>
    </lineage>
</organism>